<feature type="coiled-coil region" evidence="2">
    <location>
        <begin position="239"/>
        <end position="266"/>
    </location>
</feature>
<evidence type="ECO:0000256" key="3">
    <source>
        <dbReference type="SAM" id="MobiDB-lite"/>
    </source>
</evidence>
<sequence>MMAIEKSQKRTSNQDLEIAKVVETKKRKVEFAENLVTRYNSQEVVTNDDKISLQLFKGYVTDALNDSETLKDVTKLNSLVNQLSLPASSPDYISPENFNVLLGVLSNNINKIDNKRGVALIQRIINFQKWWALPKPTLTSYVYFLQILCSSIPKWWQDVSMALISNFKLPTTKTVKHHEMLKYFLRAIPSSTNFIDSYISKYFPNSNDSIKNLVNYISNILTLTEYCQELRFQAWSMVIEKIIAIDVELQNELDELDDEIEDDIDNELDDQDDLDSSDFSEDEVADEADEDLEGDEEYNVEISRNIKELSAKLDAILSLITTRLSDALTPDSIESGDGVSIFNTLISLFKSHILPTYYTRSVQYIMFHVSQQQTELMDAFLVTFIDIAFSPNEIMEKKIKALQYLGSFVARAKKLTDVQITFVASYLISWLNRYVTEREDEVELPGGMDRFKNFYAAFQSLCYIFCFRHALFRDSSSWECAIDKFFQRMVISKLNPLKYCNENVMMMFARIAQREDIVYCFSILENNSNERLRGIIGKANVGTKNNERTVSNWSIAARQQFVDLQSYFPFDPLFLKQYKKIMKDYYIEWSDISGEYESDESDEFDDPMA</sequence>
<dbReference type="GO" id="GO:0001042">
    <property type="term" value="F:RNA polymerase I core binding"/>
    <property type="evidence" value="ECO:0007669"/>
    <property type="project" value="TreeGrafter"/>
</dbReference>
<comment type="similarity">
    <text evidence="1">Belongs to the RRN3 family.</text>
</comment>
<evidence type="ECO:0000256" key="1">
    <source>
        <dbReference type="ARBA" id="ARBA00010098"/>
    </source>
</evidence>
<dbReference type="Proteomes" id="UP000243052">
    <property type="component" value="Chromosome ii"/>
</dbReference>
<evidence type="ECO:0000313" key="4">
    <source>
        <dbReference type="EMBL" id="AMD18876.1"/>
    </source>
</evidence>
<protein>
    <submittedName>
        <fullName evidence="4">HBL026Wp</fullName>
    </submittedName>
</protein>
<dbReference type="OrthoDB" id="26970at2759"/>
<proteinExistence type="inferred from homology"/>
<dbReference type="PANTHER" id="PTHR12790">
    <property type="entry name" value="TRANSCRIPTION INITIATION FACTOR IA RRN3"/>
    <property type="match status" value="1"/>
</dbReference>
<dbReference type="GO" id="GO:0005634">
    <property type="term" value="C:nucleus"/>
    <property type="evidence" value="ECO:0007669"/>
    <property type="project" value="TreeGrafter"/>
</dbReference>
<dbReference type="GO" id="GO:0001181">
    <property type="term" value="F:RNA polymerase I general transcription initiation factor activity"/>
    <property type="evidence" value="ECO:0007669"/>
    <property type="project" value="InterPro"/>
</dbReference>
<organism evidence="4 5">
    <name type="scientific">Eremothecium sinecaudum</name>
    <dbReference type="NCBI Taxonomy" id="45286"/>
    <lineage>
        <taxon>Eukaryota</taxon>
        <taxon>Fungi</taxon>
        <taxon>Dikarya</taxon>
        <taxon>Ascomycota</taxon>
        <taxon>Saccharomycotina</taxon>
        <taxon>Saccharomycetes</taxon>
        <taxon>Saccharomycetales</taxon>
        <taxon>Saccharomycetaceae</taxon>
        <taxon>Eremothecium</taxon>
    </lineage>
</organism>
<gene>
    <name evidence="4" type="ORF">AW171_hschr2399</name>
</gene>
<dbReference type="Pfam" id="PF05327">
    <property type="entry name" value="RRN3"/>
    <property type="match status" value="1"/>
</dbReference>
<dbReference type="RefSeq" id="XP_017985872.1">
    <property type="nucleotide sequence ID" value="XM_018130032.1"/>
</dbReference>
<dbReference type="AlphaFoldDB" id="A0A125RDX9"/>
<keyword evidence="5" id="KW-1185">Reference proteome</keyword>
<feature type="region of interest" description="Disordered" evidence="3">
    <location>
        <begin position="266"/>
        <end position="297"/>
    </location>
</feature>
<name>A0A125RDX9_9SACH</name>
<dbReference type="EMBL" id="CP014242">
    <property type="protein sequence ID" value="AMD18876.1"/>
    <property type="molecule type" value="Genomic_DNA"/>
</dbReference>
<reference evidence="4 5" key="1">
    <citation type="submission" date="2016-01" db="EMBL/GenBank/DDBJ databases">
        <title>Genome sequence of the yeast Holleya sinecauda.</title>
        <authorList>
            <person name="Dietrich F.S."/>
        </authorList>
    </citation>
    <scope>NUCLEOTIDE SEQUENCE [LARGE SCALE GENOMIC DNA]</scope>
    <source>
        <strain evidence="4 5">ATCC 58844</strain>
    </source>
</reference>
<evidence type="ECO:0000313" key="5">
    <source>
        <dbReference type="Proteomes" id="UP000243052"/>
    </source>
</evidence>
<dbReference type="InterPro" id="IPR007991">
    <property type="entry name" value="RNA_pol_I_trans_ini_fac_RRN3"/>
</dbReference>
<dbReference type="GO" id="GO:0006361">
    <property type="term" value="P:transcription initiation at RNA polymerase I promoter"/>
    <property type="evidence" value="ECO:0007669"/>
    <property type="project" value="InterPro"/>
</dbReference>
<dbReference type="PANTHER" id="PTHR12790:SF0">
    <property type="entry name" value="RNA POLYMERASE I-SPECIFIC TRANSCRIPTION INITIATION FACTOR RRN3-RELATED"/>
    <property type="match status" value="1"/>
</dbReference>
<dbReference type="GeneID" id="28722058"/>
<evidence type="ECO:0000256" key="2">
    <source>
        <dbReference type="SAM" id="Coils"/>
    </source>
</evidence>
<accession>A0A125RDX9</accession>
<dbReference type="STRING" id="45286.A0A125RDX9"/>
<keyword evidence="2" id="KW-0175">Coiled coil</keyword>